<evidence type="ECO:0000313" key="2">
    <source>
        <dbReference type="EMBL" id="CAG8714981.1"/>
    </source>
</evidence>
<sequence length="71" mass="8358">MTQVNKLIDINDDDSSKMPYQDIPVPVNDIKQESNADKLYHRMPKFLDDLCSITHDLCNIEVPLRQNWEKK</sequence>
<comment type="caution">
    <text evidence="2">The sequence shown here is derived from an EMBL/GenBank/DDBJ whole genome shotgun (WGS) entry which is preliminary data.</text>
</comment>
<gene>
    <name evidence="2" type="ORF">GMARGA_LOCUS13031</name>
</gene>
<dbReference type="EMBL" id="CAJVQB010008167">
    <property type="protein sequence ID" value="CAG8714981.1"/>
    <property type="molecule type" value="Genomic_DNA"/>
</dbReference>
<reference evidence="2 3" key="1">
    <citation type="submission" date="2021-06" db="EMBL/GenBank/DDBJ databases">
        <authorList>
            <person name="Kallberg Y."/>
            <person name="Tangrot J."/>
            <person name="Rosling A."/>
        </authorList>
    </citation>
    <scope>NUCLEOTIDE SEQUENCE [LARGE SCALE GENOMIC DNA]</scope>
    <source>
        <strain evidence="2 3">120-4 pot B 10/14</strain>
    </source>
</reference>
<protein>
    <submittedName>
        <fullName evidence="2">12452_t:CDS:1</fullName>
    </submittedName>
</protein>
<feature type="non-terminal residue" evidence="2">
    <location>
        <position position="71"/>
    </location>
</feature>
<proteinExistence type="predicted"/>
<accession>A0ABN7V0U5</accession>
<keyword evidence="3" id="KW-1185">Reference proteome</keyword>
<evidence type="ECO:0000313" key="3">
    <source>
        <dbReference type="Proteomes" id="UP000789901"/>
    </source>
</evidence>
<evidence type="ECO:0000256" key="1">
    <source>
        <dbReference type="SAM" id="MobiDB-lite"/>
    </source>
</evidence>
<dbReference type="Proteomes" id="UP000789901">
    <property type="component" value="Unassembled WGS sequence"/>
</dbReference>
<organism evidence="2 3">
    <name type="scientific">Gigaspora margarita</name>
    <dbReference type="NCBI Taxonomy" id="4874"/>
    <lineage>
        <taxon>Eukaryota</taxon>
        <taxon>Fungi</taxon>
        <taxon>Fungi incertae sedis</taxon>
        <taxon>Mucoromycota</taxon>
        <taxon>Glomeromycotina</taxon>
        <taxon>Glomeromycetes</taxon>
        <taxon>Diversisporales</taxon>
        <taxon>Gigasporaceae</taxon>
        <taxon>Gigaspora</taxon>
    </lineage>
</organism>
<name>A0ABN7V0U5_GIGMA</name>
<feature type="region of interest" description="Disordered" evidence="1">
    <location>
        <begin position="1"/>
        <end position="20"/>
    </location>
</feature>